<proteinExistence type="predicted"/>
<feature type="region of interest" description="Disordered" evidence="2">
    <location>
        <begin position="136"/>
        <end position="166"/>
    </location>
</feature>
<evidence type="ECO:0000313" key="4">
    <source>
        <dbReference type="RefSeq" id="XP_027189333.1"/>
    </source>
</evidence>
<reference evidence="4" key="2">
    <citation type="submission" date="2025-08" db="UniProtKB">
        <authorList>
            <consortium name="RefSeq"/>
        </authorList>
    </citation>
    <scope>IDENTIFICATION</scope>
    <source>
        <tissue evidence="4">Etiolated seedlings</tissue>
    </source>
</reference>
<gene>
    <name evidence="4" type="primary">LOC105851921</name>
</gene>
<keyword evidence="1" id="KW-0175">Coiled coil</keyword>
<dbReference type="PANTHER" id="PTHR47270:SF3">
    <property type="entry name" value="HYPOTETICAL PROTEIN"/>
    <property type="match status" value="1"/>
</dbReference>
<accession>A0A3Q7XPV0</accession>
<dbReference type="SUPFAM" id="SSF57997">
    <property type="entry name" value="Tropomyosin"/>
    <property type="match status" value="1"/>
</dbReference>
<reference evidence="3" key="1">
    <citation type="journal article" date="2013" name="Nat. Biotechnol.">
        <title>Draft genome sequence of chickpea (Cicer arietinum) provides a resource for trait improvement.</title>
        <authorList>
            <person name="Varshney R.K."/>
            <person name="Song C."/>
            <person name="Saxena R.K."/>
            <person name="Azam S."/>
            <person name="Yu S."/>
            <person name="Sharpe A.G."/>
            <person name="Cannon S."/>
            <person name="Baek J."/>
            <person name="Rosen B.D."/>
            <person name="Tar'an B."/>
            <person name="Millan T."/>
            <person name="Zhang X."/>
            <person name="Ramsay L.D."/>
            <person name="Iwata A."/>
            <person name="Wang Y."/>
            <person name="Nelson W."/>
            <person name="Farmer A.D."/>
            <person name="Gaur P.M."/>
            <person name="Soderlund C."/>
            <person name="Penmetsa R.V."/>
            <person name="Xu C."/>
            <person name="Bharti A.K."/>
            <person name="He W."/>
            <person name="Winter P."/>
            <person name="Zhao S."/>
            <person name="Hane J.K."/>
            <person name="Carrasquilla-Garcia N."/>
            <person name="Condie J.A."/>
            <person name="Upadhyaya H.D."/>
            <person name="Luo M.C."/>
            <person name="Thudi M."/>
            <person name="Gowda C.L."/>
            <person name="Singh N.P."/>
            <person name="Lichtenzveig J."/>
            <person name="Gali K.K."/>
            <person name="Rubio J."/>
            <person name="Nadarajan N."/>
            <person name="Dolezel J."/>
            <person name="Bansal K.C."/>
            <person name="Xu X."/>
            <person name="Edwards D."/>
            <person name="Zhang G."/>
            <person name="Kahl G."/>
            <person name="Gil J."/>
            <person name="Singh K.B."/>
            <person name="Datta S.K."/>
            <person name="Jackson S.A."/>
            <person name="Wang J."/>
            <person name="Cook D.R."/>
        </authorList>
    </citation>
    <scope>NUCLEOTIDE SEQUENCE [LARGE SCALE GENOMIC DNA]</scope>
    <source>
        <strain evidence="3">cv. CDC Frontier</strain>
    </source>
</reference>
<sequence length="166" mass="19378">MALNSELNASNTEKERLEASLCLTSELCEDLKAENTSLERKVSSLETAASLLEHCKRTRASIEERIMQLENDLKARETRCAHHDTELNNIKRINSQLQQTIQQLEQEKAEFQRKVQAFEEELKLFKEQKRNQVSKLNRKIIHDDQKTSKNSMVKNTNQVRSNRKKP</sequence>
<dbReference type="Proteomes" id="UP000087171">
    <property type="component" value="Chromosome Ca4"/>
</dbReference>
<organism evidence="3 4">
    <name type="scientific">Cicer arietinum</name>
    <name type="common">Chickpea</name>
    <name type="synonym">Garbanzo</name>
    <dbReference type="NCBI Taxonomy" id="3827"/>
    <lineage>
        <taxon>Eukaryota</taxon>
        <taxon>Viridiplantae</taxon>
        <taxon>Streptophyta</taxon>
        <taxon>Embryophyta</taxon>
        <taxon>Tracheophyta</taxon>
        <taxon>Spermatophyta</taxon>
        <taxon>Magnoliopsida</taxon>
        <taxon>eudicotyledons</taxon>
        <taxon>Gunneridae</taxon>
        <taxon>Pentapetalae</taxon>
        <taxon>rosids</taxon>
        <taxon>fabids</taxon>
        <taxon>Fabales</taxon>
        <taxon>Fabaceae</taxon>
        <taxon>Papilionoideae</taxon>
        <taxon>50 kb inversion clade</taxon>
        <taxon>NPAAA clade</taxon>
        <taxon>Hologalegina</taxon>
        <taxon>IRL clade</taxon>
        <taxon>Cicereae</taxon>
        <taxon>Cicer</taxon>
    </lineage>
</organism>
<dbReference type="PANTHER" id="PTHR47270">
    <property type="entry name" value="PROTEIN MLP1-LIKE"/>
    <property type="match status" value="1"/>
</dbReference>
<dbReference type="RefSeq" id="XP_027189333.1">
    <property type="nucleotide sequence ID" value="XM_027333532.1"/>
</dbReference>
<feature type="coiled-coil region" evidence="1">
    <location>
        <begin position="28"/>
        <end position="135"/>
    </location>
</feature>
<protein>
    <submittedName>
        <fullName evidence="4">Uncharacterized protein LOC105851921</fullName>
    </submittedName>
</protein>
<evidence type="ECO:0000256" key="2">
    <source>
        <dbReference type="SAM" id="MobiDB-lite"/>
    </source>
</evidence>
<dbReference type="AlphaFoldDB" id="A0A3Q7XPV0"/>
<evidence type="ECO:0000256" key="1">
    <source>
        <dbReference type="SAM" id="Coils"/>
    </source>
</evidence>
<feature type="compositionally biased region" description="Polar residues" evidence="2">
    <location>
        <begin position="148"/>
        <end position="160"/>
    </location>
</feature>
<evidence type="ECO:0000313" key="3">
    <source>
        <dbReference type="Proteomes" id="UP000087171"/>
    </source>
</evidence>
<name>A0A3Q7XPV0_CICAR</name>
<dbReference type="OrthoDB" id="658575at2759"/>
<keyword evidence="3" id="KW-1185">Reference proteome</keyword>